<dbReference type="RefSeq" id="WP_159675569.1">
    <property type="nucleotide sequence ID" value="NZ_JACMHY010000022.1"/>
</dbReference>
<keyword evidence="2" id="KW-1185">Reference proteome</keyword>
<organism evidence="1 2">
    <name type="scientific">Streptomyces mexicanus</name>
    <dbReference type="NCBI Taxonomy" id="178566"/>
    <lineage>
        <taxon>Bacteria</taxon>
        <taxon>Bacillati</taxon>
        <taxon>Actinomycetota</taxon>
        <taxon>Actinomycetes</taxon>
        <taxon>Kitasatosporales</taxon>
        <taxon>Streptomycetaceae</taxon>
        <taxon>Streptomyces</taxon>
    </lineage>
</organism>
<sequence length="289" mass="31592">MDLAVMVHESEDAAPTLLLSHELSRRGALVATKTPAGAGLAVENRGAILRVVPHPDLDACGFQGKHAAYSITWAIPTLCHAAPPLVLPATREEAARVWRRCLTCGEAWGTKLSPSSQPHLTWWDVTEPVTVRAEEIPPATRAERAVADPLPDPEPIASDPGDDTAELAEQRRNHLLRVAAWTDMSPHIYDWPELAERLVALGDRPEVTWSQMTAEQRVSLVGVRRHLLLSELAATETSLRRLMYEASVLQDTGPVRLSELSGVSRRTVPGWVTEGGNRRSSAITDAPPY</sequence>
<dbReference type="AlphaFoldDB" id="A0A7X1LU55"/>
<reference evidence="1 2" key="1">
    <citation type="submission" date="2020-08" db="EMBL/GenBank/DDBJ databases">
        <title>Whole-Genome Sequence of French Clinical Streptomyces mexicanus Strain Q0842.</title>
        <authorList>
            <person name="Boxberger M."/>
            <person name="La Scola B."/>
        </authorList>
    </citation>
    <scope>NUCLEOTIDE SEQUENCE [LARGE SCALE GENOMIC DNA]</scope>
    <source>
        <strain evidence="1 2">Marseille-Q0842</strain>
    </source>
</reference>
<proteinExistence type="predicted"/>
<name>A0A7X1LU55_9ACTN</name>
<accession>A0A7X1LU55</accession>
<dbReference type="Proteomes" id="UP000517694">
    <property type="component" value="Unassembled WGS sequence"/>
</dbReference>
<evidence type="ECO:0000313" key="2">
    <source>
        <dbReference type="Proteomes" id="UP000517694"/>
    </source>
</evidence>
<comment type="caution">
    <text evidence="1">The sequence shown here is derived from an EMBL/GenBank/DDBJ whole genome shotgun (WGS) entry which is preliminary data.</text>
</comment>
<gene>
    <name evidence="1" type="ORF">H1R13_34440</name>
</gene>
<evidence type="ECO:0000313" key="1">
    <source>
        <dbReference type="EMBL" id="MBC2869873.1"/>
    </source>
</evidence>
<dbReference type="EMBL" id="JACMHY010000022">
    <property type="protein sequence ID" value="MBC2869873.1"/>
    <property type="molecule type" value="Genomic_DNA"/>
</dbReference>
<protein>
    <submittedName>
        <fullName evidence="1">Uncharacterized protein</fullName>
    </submittedName>
</protein>